<comment type="caution">
    <text evidence="2">The sequence shown here is derived from an EMBL/GenBank/DDBJ whole genome shotgun (WGS) entry which is preliminary data.</text>
</comment>
<protein>
    <submittedName>
        <fullName evidence="2">S-adenosyl-L-methionine-dependent methyltransferase</fullName>
    </submittedName>
</protein>
<dbReference type="CDD" id="cd02440">
    <property type="entry name" value="AdoMet_MTases"/>
    <property type="match status" value="1"/>
</dbReference>
<dbReference type="Proteomes" id="UP001172155">
    <property type="component" value="Unassembled WGS sequence"/>
</dbReference>
<name>A0AA40K5G2_9PEZI</name>
<gene>
    <name evidence="2" type="ORF">B0T18DRAFT_465844</name>
</gene>
<keyword evidence="2" id="KW-0489">Methyltransferase</keyword>
<dbReference type="EMBL" id="JAUKUD010000004">
    <property type="protein sequence ID" value="KAK0746653.1"/>
    <property type="molecule type" value="Genomic_DNA"/>
</dbReference>
<dbReference type="Pfam" id="PF13489">
    <property type="entry name" value="Methyltransf_23"/>
    <property type="match status" value="1"/>
</dbReference>
<evidence type="ECO:0000313" key="3">
    <source>
        <dbReference type="Proteomes" id="UP001172155"/>
    </source>
</evidence>
<dbReference type="GO" id="GO:0032259">
    <property type="term" value="P:methylation"/>
    <property type="evidence" value="ECO:0007669"/>
    <property type="project" value="UniProtKB-KW"/>
</dbReference>
<sequence>MADSPNLRGREVTSDYEPSVDGGSIFGSVTSSVQDHVWEFGRRYHMYKYGRYPMPNDDEEFNRETLRHLMFKELLEGKLFLAPIGGSPQKIMDLGTGFGEWAIEIGEQFPSATVIGVDLSPIQPVWIPPNVEFIVDDIEDEWVYANDFDYVHLRFVGNCIKDNSRLQQRILHRNLKPGGWVEYQDWYLQTGSDDGSVPPGYAVQKLLMLCADVFKTVYGFEPDYIGRLPAELQRHGYHQVERKVFNMPIGDWPTDPRQRTIGGYFREVLMNLAIAVAARPLVEYGMEKSEIDELVNAVRLALSDRSIHAWVPMHFVWAQKPPT</sequence>
<accession>A0AA40K5G2</accession>
<comment type="similarity">
    <text evidence="1">Belongs to the methyltransferase superfamily. LaeA methyltransferase family.</text>
</comment>
<dbReference type="PANTHER" id="PTHR43591:SF10">
    <property type="entry name" value="ABC TRANSMEMBRANE TYPE-1 DOMAIN-CONTAINING PROTEIN-RELATED"/>
    <property type="match status" value="1"/>
</dbReference>
<keyword evidence="2" id="KW-0808">Transferase</keyword>
<dbReference type="GO" id="GO:0008168">
    <property type="term" value="F:methyltransferase activity"/>
    <property type="evidence" value="ECO:0007669"/>
    <property type="project" value="UniProtKB-KW"/>
</dbReference>
<evidence type="ECO:0000313" key="2">
    <source>
        <dbReference type="EMBL" id="KAK0746653.1"/>
    </source>
</evidence>
<evidence type="ECO:0000256" key="1">
    <source>
        <dbReference type="ARBA" id="ARBA00038158"/>
    </source>
</evidence>
<dbReference type="AlphaFoldDB" id="A0AA40K5G2"/>
<reference evidence="2" key="1">
    <citation type="submission" date="2023-06" db="EMBL/GenBank/DDBJ databases">
        <title>Genome-scale phylogeny and comparative genomics of the fungal order Sordariales.</title>
        <authorList>
            <consortium name="Lawrence Berkeley National Laboratory"/>
            <person name="Hensen N."/>
            <person name="Bonometti L."/>
            <person name="Westerberg I."/>
            <person name="Brannstrom I.O."/>
            <person name="Guillou S."/>
            <person name="Cros-Aarteil S."/>
            <person name="Calhoun S."/>
            <person name="Haridas S."/>
            <person name="Kuo A."/>
            <person name="Mondo S."/>
            <person name="Pangilinan J."/>
            <person name="Riley R."/>
            <person name="LaButti K."/>
            <person name="Andreopoulos B."/>
            <person name="Lipzen A."/>
            <person name="Chen C."/>
            <person name="Yanf M."/>
            <person name="Daum C."/>
            <person name="Ng V."/>
            <person name="Clum A."/>
            <person name="Steindorff A."/>
            <person name="Ohm R."/>
            <person name="Martin F."/>
            <person name="Silar P."/>
            <person name="Natvig D."/>
            <person name="Lalanne C."/>
            <person name="Gautier V."/>
            <person name="Ament-velasquez S.L."/>
            <person name="Kruys A."/>
            <person name="Hutchinson M.I."/>
            <person name="Powell A.J."/>
            <person name="Barry K."/>
            <person name="Miller A.N."/>
            <person name="Grigoriev I.V."/>
            <person name="Debuchy R."/>
            <person name="Gladieux P."/>
            <person name="Thoren M.H."/>
            <person name="Johannesson H."/>
        </authorList>
    </citation>
    <scope>NUCLEOTIDE SEQUENCE</scope>
    <source>
        <strain evidence="2">SMH3187-1</strain>
    </source>
</reference>
<organism evidence="2 3">
    <name type="scientific">Schizothecium vesticola</name>
    <dbReference type="NCBI Taxonomy" id="314040"/>
    <lineage>
        <taxon>Eukaryota</taxon>
        <taxon>Fungi</taxon>
        <taxon>Dikarya</taxon>
        <taxon>Ascomycota</taxon>
        <taxon>Pezizomycotina</taxon>
        <taxon>Sordariomycetes</taxon>
        <taxon>Sordariomycetidae</taxon>
        <taxon>Sordariales</taxon>
        <taxon>Schizotheciaceae</taxon>
        <taxon>Schizothecium</taxon>
    </lineage>
</organism>
<dbReference type="SUPFAM" id="SSF53335">
    <property type="entry name" value="S-adenosyl-L-methionine-dependent methyltransferases"/>
    <property type="match status" value="1"/>
</dbReference>
<proteinExistence type="inferred from homology"/>
<dbReference type="InterPro" id="IPR029063">
    <property type="entry name" value="SAM-dependent_MTases_sf"/>
</dbReference>
<dbReference type="PANTHER" id="PTHR43591">
    <property type="entry name" value="METHYLTRANSFERASE"/>
    <property type="match status" value="1"/>
</dbReference>
<dbReference type="Gene3D" id="3.40.50.150">
    <property type="entry name" value="Vaccinia Virus protein VP39"/>
    <property type="match status" value="1"/>
</dbReference>
<keyword evidence="3" id="KW-1185">Reference proteome</keyword>